<feature type="region of interest" description="Disordered" evidence="1">
    <location>
        <begin position="1"/>
        <end position="23"/>
    </location>
</feature>
<sequence length="124" mass="14585">MAVKKRRTRRKLKSSPGDMGPEIRLPKQLWRQYDDPSSFFPSFVRPFPWKEHETVDLPNLILEFVPSDNTTKTGRYRKSECFFNPCDGCKKRKEPCYYRSGLRKCLRCAKSKNACRRMGQDTSA</sequence>
<protein>
    <submittedName>
        <fullName evidence="2">Uncharacterized protein</fullName>
    </submittedName>
</protein>
<evidence type="ECO:0000313" key="3">
    <source>
        <dbReference type="Proteomes" id="UP000305067"/>
    </source>
</evidence>
<gene>
    <name evidence="2" type="ORF">BDV98DRAFT_82585</name>
</gene>
<dbReference type="Proteomes" id="UP000305067">
    <property type="component" value="Unassembled WGS sequence"/>
</dbReference>
<keyword evidence="3" id="KW-1185">Reference proteome</keyword>
<name>A0A5C3QHK4_9AGAR</name>
<proteinExistence type="predicted"/>
<evidence type="ECO:0000256" key="1">
    <source>
        <dbReference type="SAM" id="MobiDB-lite"/>
    </source>
</evidence>
<feature type="compositionally biased region" description="Basic residues" evidence="1">
    <location>
        <begin position="1"/>
        <end position="13"/>
    </location>
</feature>
<reference evidence="2 3" key="1">
    <citation type="journal article" date="2019" name="Nat. Ecol. Evol.">
        <title>Megaphylogeny resolves global patterns of mushroom evolution.</title>
        <authorList>
            <person name="Varga T."/>
            <person name="Krizsan K."/>
            <person name="Foldi C."/>
            <person name="Dima B."/>
            <person name="Sanchez-Garcia M."/>
            <person name="Sanchez-Ramirez S."/>
            <person name="Szollosi G.J."/>
            <person name="Szarkandi J.G."/>
            <person name="Papp V."/>
            <person name="Albert L."/>
            <person name="Andreopoulos W."/>
            <person name="Angelini C."/>
            <person name="Antonin V."/>
            <person name="Barry K.W."/>
            <person name="Bougher N.L."/>
            <person name="Buchanan P."/>
            <person name="Buyck B."/>
            <person name="Bense V."/>
            <person name="Catcheside P."/>
            <person name="Chovatia M."/>
            <person name="Cooper J."/>
            <person name="Damon W."/>
            <person name="Desjardin D."/>
            <person name="Finy P."/>
            <person name="Geml J."/>
            <person name="Haridas S."/>
            <person name="Hughes K."/>
            <person name="Justo A."/>
            <person name="Karasinski D."/>
            <person name="Kautmanova I."/>
            <person name="Kiss B."/>
            <person name="Kocsube S."/>
            <person name="Kotiranta H."/>
            <person name="LaButti K.M."/>
            <person name="Lechner B.E."/>
            <person name="Liimatainen K."/>
            <person name="Lipzen A."/>
            <person name="Lukacs Z."/>
            <person name="Mihaltcheva S."/>
            <person name="Morgado L.N."/>
            <person name="Niskanen T."/>
            <person name="Noordeloos M.E."/>
            <person name="Ohm R.A."/>
            <person name="Ortiz-Santana B."/>
            <person name="Ovrebo C."/>
            <person name="Racz N."/>
            <person name="Riley R."/>
            <person name="Savchenko A."/>
            <person name="Shiryaev A."/>
            <person name="Soop K."/>
            <person name="Spirin V."/>
            <person name="Szebenyi C."/>
            <person name="Tomsovsky M."/>
            <person name="Tulloss R.E."/>
            <person name="Uehling J."/>
            <person name="Grigoriev I.V."/>
            <person name="Vagvolgyi C."/>
            <person name="Papp T."/>
            <person name="Martin F.M."/>
            <person name="Miettinen O."/>
            <person name="Hibbett D.S."/>
            <person name="Nagy L.G."/>
        </authorList>
    </citation>
    <scope>NUCLEOTIDE SEQUENCE [LARGE SCALE GENOMIC DNA]</scope>
    <source>
        <strain evidence="2 3">CBS 309.79</strain>
    </source>
</reference>
<evidence type="ECO:0000313" key="2">
    <source>
        <dbReference type="EMBL" id="TFL01476.1"/>
    </source>
</evidence>
<accession>A0A5C3QHK4</accession>
<organism evidence="2 3">
    <name type="scientific">Pterulicium gracile</name>
    <dbReference type="NCBI Taxonomy" id="1884261"/>
    <lineage>
        <taxon>Eukaryota</taxon>
        <taxon>Fungi</taxon>
        <taxon>Dikarya</taxon>
        <taxon>Basidiomycota</taxon>
        <taxon>Agaricomycotina</taxon>
        <taxon>Agaricomycetes</taxon>
        <taxon>Agaricomycetidae</taxon>
        <taxon>Agaricales</taxon>
        <taxon>Pleurotineae</taxon>
        <taxon>Pterulaceae</taxon>
        <taxon>Pterulicium</taxon>
    </lineage>
</organism>
<dbReference type="EMBL" id="ML178825">
    <property type="protein sequence ID" value="TFL01476.1"/>
    <property type="molecule type" value="Genomic_DNA"/>
</dbReference>
<dbReference type="AlphaFoldDB" id="A0A5C3QHK4"/>